<evidence type="ECO:0000313" key="1">
    <source>
        <dbReference type="EMBL" id="SMX55140.1"/>
    </source>
</evidence>
<organism evidence="1 2">
    <name type="scientific">Candidatus Brevifilum fermentans</name>
    <dbReference type="NCBI Taxonomy" id="1986204"/>
    <lineage>
        <taxon>Bacteria</taxon>
        <taxon>Bacillati</taxon>
        <taxon>Chloroflexota</taxon>
        <taxon>Anaerolineae</taxon>
        <taxon>Anaerolineales</taxon>
        <taxon>Anaerolineaceae</taxon>
        <taxon>Candidatus Brevifilum</taxon>
    </lineage>
</organism>
<dbReference type="Gene3D" id="1.10.150.450">
    <property type="match status" value="1"/>
</dbReference>
<name>A0A1Y6KAV1_9CHLR</name>
<keyword evidence="2" id="KW-1185">Reference proteome</keyword>
<dbReference type="Proteomes" id="UP000195514">
    <property type="component" value="Chromosome I"/>
</dbReference>
<dbReference type="PANTHER" id="PTHR12725">
    <property type="entry name" value="HALOACID DEHALOGENASE-LIKE HYDROLASE"/>
    <property type="match status" value="1"/>
</dbReference>
<accession>A0A1Y6KAV1</accession>
<dbReference type="SFLD" id="SFLDG01129">
    <property type="entry name" value="C1.5:_HAD__Beta-PGM__Phosphata"/>
    <property type="match status" value="1"/>
</dbReference>
<dbReference type="InterPro" id="IPR006439">
    <property type="entry name" value="HAD-SF_hydro_IA"/>
</dbReference>
<reference evidence="2" key="1">
    <citation type="submission" date="2017-05" db="EMBL/GenBank/DDBJ databases">
        <authorList>
            <person name="Kirkegaard R."/>
            <person name="Mcilroy J S."/>
        </authorList>
    </citation>
    <scope>NUCLEOTIDE SEQUENCE [LARGE SCALE GENOMIC DNA]</scope>
</reference>
<proteinExistence type="predicted"/>
<dbReference type="InterPro" id="IPR010237">
    <property type="entry name" value="Pyr-5-nucltdase"/>
</dbReference>
<dbReference type="NCBIfam" id="TIGR01993">
    <property type="entry name" value="Pyr-5-nucltdase"/>
    <property type="match status" value="1"/>
</dbReference>
<dbReference type="SUPFAM" id="SSF56784">
    <property type="entry name" value="HAD-like"/>
    <property type="match status" value="1"/>
</dbReference>
<evidence type="ECO:0008006" key="3">
    <source>
        <dbReference type="Google" id="ProtNLM"/>
    </source>
</evidence>
<gene>
    <name evidence="1" type="ORF">CFX1CAM_2075</name>
</gene>
<dbReference type="InterPro" id="IPR023214">
    <property type="entry name" value="HAD_sf"/>
</dbReference>
<dbReference type="EMBL" id="LT859958">
    <property type="protein sequence ID" value="SMX55140.1"/>
    <property type="molecule type" value="Genomic_DNA"/>
</dbReference>
<dbReference type="Gene3D" id="3.40.50.1000">
    <property type="entry name" value="HAD superfamily/HAD-like"/>
    <property type="match status" value="1"/>
</dbReference>
<dbReference type="RefSeq" id="WP_087862926.1">
    <property type="nucleotide sequence ID" value="NZ_LT859958.1"/>
</dbReference>
<dbReference type="SFLD" id="SFLDG01132">
    <property type="entry name" value="C1.5.3:_5'-Nucleotidase_Like"/>
    <property type="match status" value="1"/>
</dbReference>
<protein>
    <recommendedName>
        <fullName evidence="3">Pyrimidine 5'-nucleotidase</fullName>
    </recommendedName>
</protein>
<sequence length="221" mass="25262">MSMNQPDNQPAFENIRCLLIDLDDTLYPFETGAWTLVGEQIDRFLVEVMGFPQQEVRALRARLFNQYGTTLRGLQVENEVDMDFYLDYVHDVPIADLLSPDPELDRFLHSLPQRKVIFTNANTNHALRVLQALGVQEHFERIIDIYDIYPHCKPEVEAFHKALEIVAEQPQHCLMVDDNPNNLATAHSLGIKTVSVGRHQHDGSPHIRDIKGLARLLTRSG</sequence>
<dbReference type="InterPro" id="IPR036412">
    <property type="entry name" value="HAD-like_sf"/>
</dbReference>
<dbReference type="PANTHER" id="PTHR12725:SF117">
    <property type="entry name" value="HALOACID DEHALOGENASE-LIKE HYDROLASE"/>
    <property type="match status" value="1"/>
</dbReference>
<dbReference type="NCBIfam" id="TIGR01509">
    <property type="entry name" value="HAD-SF-IA-v3"/>
    <property type="match status" value="1"/>
</dbReference>
<dbReference type="Pfam" id="PF00702">
    <property type="entry name" value="Hydrolase"/>
    <property type="match status" value="1"/>
</dbReference>
<dbReference type="SFLD" id="SFLDS00003">
    <property type="entry name" value="Haloacid_Dehalogenase"/>
    <property type="match status" value="1"/>
</dbReference>
<dbReference type="AlphaFoldDB" id="A0A1Y6KAV1"/>
<dbReference type="KEGG" id="abat:CFX1CAM_2075"/>
<evidence type="ECO:0000313" key="2">
    <source>
        <dbReference type="Proteomes" id="UP000195514"/>
    </source>
</evidence>
<dbReference type="OrthoDB" id="9803141at2"/>